<comment type="caution">
    <text evidence="1">The sequence shown here is derived from an EMBL/GenBank/DDBJ whole genome shotgun (WGS) entry which is preliminary data.</text>
</comment>
<evidence type="ECO:0000313" key="2">
    <source>
        <dbReference type="Proteomes" id="UP000242146"/>
    </source>
</evidence>
<gene>
    <name evidence="1" type="ORF">DM01DRAFT_1339084</name>
</gene>
<keyword evidence="2" id="KW-1185">Reference proteome</keyword>
<proteinExistence type="predicted"/>
<dbReference type="EMBL" id="MCGT01000033">
    <property type="protein sequence ID" value="ORX47452.1"/>
    <property type="molecule type" value="Genomic_DNA"/>
</dbReference>
<organism evidence="1 2">
    <name type="scientific">Hesseltinella vesiculosa</name>
    <dbReference type="NCBI Taxonomy" id="101127"/>
    <lineage>
        <taxon>Eukaryota</taxon>
        <taxon>Fungi</taxon>
        <taxon>Fungi incertae sedis</taxon>
        <taxon>Mucoromycota</taxon>
        <taxon>Mucoromycotina</taxon>
        <taxon>Mucoromycetes</taxon>
        <taxon>Mucorales</taxon>
        <taxon>Cunninghamellaceae</taxon>
        <taxon>Hesseltinella</taxon>
    </lineage>
</organism>
<sequence length="420" mass="49175">MVTTFSLYSLLHAPPVIDDQDDRLKDVMTFLASQDQAWVDQLNQQLMQELQCQHLTPQSLKIIFCAFLPLKKTEVMKTALMQYFLQEDQANWGLPFLYQHWQQLDDEMKRALLEHGKSRSQYAYHDLQYHQFLCHLQDDLQPTSVWREEFLVNCQDKQIEMLITRWILQPSLHNTHLQQWEKLFPMNQGLPPSVQNRLKLHLAIHPIELALFVQAMKNHGVCLQPVTDECLDLIQTIKQYPAVLQTRVAIAHHSHSVLHTLSSSEWEPDHSLLHALDTLHHEGKDAVFLELLSLLKYSSTRYLSLLTLSLISVSSDVSKEKAMERWTQAMAVQLEALTTIPPSDIHHQQINQFIQWITHFRLYCQRTHLTADLNEWGRLWQHFTQHRVNYIRSLSLPTIHDPLSRLVESLFSSCHQTKAN</sequence>
<name>A0A1X2G844_9FUNG</name>
<reference evidence="1 2" key="1">
    <citation type="submission" date="2016-07" db="EMBL/GenBank/DDBJ databases">
        <title>Pervasive Adenine N6-methylation of Active Genes in Fungi.</title>
        <authorList>
            <consortium name="DOE Joint Genome Institute"/>
            <person name="Mondo S.J."/>
            <person name="Dannebaum R.O."/>
            <person name="Kuo R.C."/>
            <person name="Labutti K."/>
            <person name="Haridas S."/>
            <person name="Kuo A."/>
            <person name="Salamov A."/>
            <person name="Ahrendt S.R."/>
            <person name="Lipzen A."/>
            <person name="Sullivan W."/>
            <person name="Andreopoulos W.B."/>
            <person name="Clum A."/>
            <person name="Lindquist E."/>
            <person name="Daum C."/>
            <person name="Ramamoorthy G.K."/>
            <person name="Gryganskyi A."/>
            <person name="Culley D."/>
            <person name="Magnuson J.K."/>
            <person name="James T.Y."/>
            <person name="O'Malley M.A."/>
            <person name="Stajich J.E."/>
            <person name="Spatafora J.W."/>
            <person name="Visel A."/>
            <person name="Grigoriev I.V."/>
        </authorList>
    </citation>
    <scope>NUCLEOTIDE SEQUENCE [LARGE SCALE GENOMIC DNA]</scope>
    <source>
        <strain evidence="1 2">NRRL 3301</strain>
    </source>
</reference>
<accession>A0A1X2G844</accession>
<dbReference type="Proteomes" id="UP000242146">
    <property type="component" value="Unassembled WGS sequence"/>
</dbReference>
<evidence type="ECO:0000313" key="1">
    <source>
        <dbReference type="EMBL" id="ORX47452.1"/>
    </source>
</evidence>
<dbReference type="AlphaFoldDB" id="A0A1X2G844"/>
<dbReference type="OrthoDB" id="2282722at2759"/>
<protein>
    <submittedName>
        <fullName evidence="1">Uncharacterized protein</fullName>
    </submittedName>
</protein>